<dbReference type="Proteomes" id="UP000002051">
    <property type="component" value="Chromosome 5"/>
</dbReference>
<evidence type="ECO:0000256" key="6">
    <source>
        <dbReference type="ARBA" id="ARBA00022989"/>
    </source>
</evidence>
<dbReference type="GO" id="GO:0016301">
    <property type="term" value="F:kinase activity"/>
    <property type="evidence" value="ECO:0007669"/>
    <property type="project" value="UniProtKB-KW"/>
</dbReference>
<dbReference type="EnsemblPlants" id="AES97231">
    <property type="protein sequence ID" value="AES97231"/>
    <property type="gene ID" value="MTR_5g047340"/>
</dbReference>
<dbReference type="eggNOG" id="KOG0619">
    <property type="taxonomic scope" value="Eukaryota"/>
</dbReference>
<evidence type="ECO:0000313" key="10">
    <source>
        <dbReference type="EnsemblPlants" id="AES97231"/>
    </source>
</evidence>
<keyword evidence="3" id="KW-0433">Leucine-rich repeat</keyword>
<dbReference type="SUPFAM" id="SSF52075">
    <property type="entry name" value="Outer arm dynein light chain 1"/>
    <property type="match status" value="1"/>
</dbReference>
<comment type="similarity">
    <text evidence="2">Belongs to the RLP family.</text>
</comment>
<dbReference type="PANTHER" id="PTHR48065">
    <property type="entry name" value="OS10G0469600 PROTEIN"/>
    <property type="match status" value="1"/>
</dbReference>
<proteinExistence type="inferred from homology"/>
<dbReference type="PANTHER" id="PTHR48065:SF18">
    <property type="entry name" value="LRR RECEPTOR-LIKE KINASE FAMILY PROTEIN"/>
    <property type="match status" value="1"/>
</dbReference>
<dbReference type="PRINTS" id="PR00019">
    <property type="entry name" value="LEURICHRPT"/>
</dbReference>
<keyword evidence="9" id="KW-0418">Kinase</keyword>
<keyword evidence="7" id="KW-0472">Membrane</keyword>
<evidence type="ECO:0000256" key="2">
    <source>
        <dbReference type="ARBA" id="ARBA00009592"/>
    </source>
</evidence>
<keyword evidence="8" id="KW-0325">Glycoprotein</keyword>
<keyword evidence="11" id="KW-1185">Reference proteome</keyword>
<accession>G7JY72</accession>
<dbReference type="Gene3D" id="3.80.10.10">
    <property type="entry name" value="Ribonuclease Inhibitor"/>
    <property type="match status" value="1"/>
</dbReference>
<name>G7JY72_MEDTR</name>
<dbReference type="AlphaFoldDB" id="G7JY72"/>
<dbReference type="SMART" id="SM00369">
    <property type="entry name" value="LRR_TYP"/>
    <property type="match status" value="4"/>
</dbReference>
<dbReference type="KEGG" id="mtr:11435345"/>
<dbReference type="GO" id="GO:0016020">
    <property type="term" value="C:membrane"/>
    <property type="evidence" value="ECO:0007669"/>
    <property type="project" value="UniProtKB-SubCell"/>
</dbReference>
<evidence type="ECO:0000313" key="11">
    <source>
        <dbReference type="Proteomes" id="UP000002051"/>
    </source>
</evidence>
<evidence type="ECO:0000256" key="5">
    <source>
        <dbReference type="ARBA" id="ARBA00022737"/>
    </source>
</evidence>
<dbReference type="EMBL" id="CM001221">
    <property type="protein sequence ID" value="AES97231.2"/>
    <property type="molecule type" value="Genomic_DNA"/>
</dbReference>
<reference evidence="9 11" key="2">
    <citation type="journal article" date="2014" name="BMC Genomics">
        <title>An improved genome release (version Mt4.0) for the model legume Medicago truncatula.</title>
        <authorList>
            <person name="Tang H."/>
            <person name="Krishnakumar V."/>
            <person name="Bidwell S."/>
            <person name="Rosen B."/>
            <person name="Chan A."/>
            <person name="Zhou S."/>
            <person name="Gentzbittel L."/>
            <person name="Childs K.L."/>
            <person name="Yandell M."/>
            <person name="Gundlach H."/>
            <person name="Mayer K.F."/>
            <person name="Schwartz D.C."/>
            <person name="Town C.D."/>
        </authorList>
    </citation>
    <scope>GENOME REANNOTATION</scope>
    <source>
        <strain evidence="10 11">cv. Jemalong A17</strain>
    </source>
</reference>
<keyword evidence="9" id="KW-0675">Receptor</keyword>
<organism evidence="9 11">
    <name type="scientific">Medicago truncatula</name>
    <name type="common">Barrel medic</name>
    <name type="synonym">Medicago tribuloides</name>
    <dbReference type="NCBI Taxonomy" id="3880"/>
    <lineage>
        <taxon>Eukaryota</taxon>
        <taxon>Viridiplantae</taxon>
        <taxon>Streptophyta</taxon>
        <taxon>Embryophyta</taxon>
        <taxon>Tracheophyta</taxon>
        <taxon>Spermatophyta</taxon>
        <taxon>Magnoliopsida</taxon>
        <taxon>eudicotyledons</taxon>
        <taxon>Gunneridae</taxon>
        <taxon>Pentapetalae</taxon>
        <taxon>rosids</taxon>
        <taxon>fabids</taxon>
        <taxon>Fabales</taxon>
        <taxon>Fabaceae</taxon>
        <taxon>Papilionoideae</taxon>
        <taxon>50 kb inversion clade</taxon>
        <taxon>NPAAA clade</taxon>
        <taxon>Hologalegina</taxon>
        <taxon>IRL clade</taxon>
        <taxon>Trifolieae</taxon>
        <taxon>Medicago</taxon>
    </lineage>
</organism>
<dbReference type="Pfam" id="PF00560">
    <property type="entry name" value="LRR_1"/>
    <property type="match status" value="7"/>
</dbReference>
<evidence type="ECO:0000256" key="1">
    <source>
        <dbReference type="ARBA" id="ARBA00004167"/>
    </source>
</evidence>
<dbReference type="SUPFAM" id="SSF52058">
    <property type="entry name" value="L domain-like"/>
    <property type="match status" value="1"/>
</dbReference>
<dbReference type="STRING" id="3880.G7JY72"/>
<keyword evidence="9" id="KW-0808">Transferase</keyword>
<protein>
    <submittedName>
        <fullName evidence="9">LRR receptor-like kinase</fullName>
    </submittedName>
</protein>
<evidence type="ECO:0000313" key="9">
    <source>
        <dbReference type="EMBL" id="AES97231.2"/>
    </source>
</evidence>
<reference evidence="10" key="3">
    <citation type="submission" date="2015-04" db="UniProtKB">
        <authorList>
            <consortium name="EnsemblPlants"/>
        </authorList>
    </citation>
    <scope>IDENTIFICATION</scope>
    <source>
        <strain evidence="10">cv. Jemalong A17</strain>
    </source>
</reference>
<keyword evidence="4" id="KW-0812">Transmembrane</keyword>
<dbReference type="OrthoDB" id="1750676at2759"/>
<reference evidence="9 11" key="1">
    <citation type="journal article" date="2011" name="Nature">
        <title>The Medicago genome provides insight into the evolution of rhizobial symbioses.</title>
        <authorList>
            <person name="Young N.D."/>
            <person name="Debelle F."/>
            <person name="Oldroyd G.E."/>
            <person name="Geurts R."/>
            <person name="Cannon S.B."/>
            <person name="Udvardi M.K."/>
            <person name="Benedito V.A."/>
            <person name="Mayer K.F."/>
            <person name="Gouzy J."/>
            <person name="Schoof H."/>
            <person name="Van de Peer Y."/>
            <person name="Proost S."/>
            <person name="Cook D.R."/>
            <person name="Meyers B.C."/>
            <person name="Spannagl M."/>
            <person name="Cheung F."/>
            <person name="De Mita S."/>
            <person name="Krishnakumar V."/>
            <person name="Gundlach H."/>
            <person name="Zhou S."/>
            <person name="Mudge J."/>
            <person name="Bharti A.K."/>
            <person name="Murray J.D."/>
            <person name="Naoumkina M.A."/>
            <person name="Rosen B."/>
            <person name="Silverstein K.A."/>
            <person name="Tang H."/>
            <person name="Rombauts S."/>
            <person name="Zhao P.X."/>
            <person name="Zhou P."/>
            <person name="Barbe V."/>
            <person name="Bardou P."/>
            <person name="Bechner M."/>
            <person name="Bellec A."/>
            <person name="Berger A."/>
            <person name="Berges H."/>
            <person name="Bidwell S."/>
            <person name="Bisseling T."/>
            <person name="Choisne N."/>
            <person name="Couloux A."/>
            <person name="Denny R."/>
            <person name="Deshpande S."/>
            <person name="Dai X."/>
            <person name="Doyle J.J."/>
            <person name="Dudez A.M."/>
            <person name="Farmer A.D."/>
            <person name="Fouteau S."/>
            <person name="Franken C."/>
            <person name="Gibelin C."/>
            <person name="Gish J."/>
            <person name="Goldstein S."/>
            <person name="Gonzalez A.J."/>
            <person name="Green P.J."/>
            <person name="Hallab A."/>
            <person name="Hartog M."/>
            <person name="Hua A."/>
            <person name="Humphray S.J."/>
            <person name="Jeong D.H."/>
            <person name="Jing Y."/>
            <person name="Jocker A."/>
            <person name="Kenton S.M."/>
            <person name="Kim D.J."/>
            <person name="Klee K."/>
            <person name="Lai H."/>
            <person name="Lang C."/>
            <person name="Lin S."/>
            <person name="Macmil S.L."/>
            <person name="Magdelenat G."/>
            <person name="Matthews L."/>
            <person name="McCorrison J."/>
            <person name="Monaghan E.L."/>
            <person name="Mun J.H."/>
            <person name="Najar F.Z."/>
            <person name="Nicholson C."/>
            <person name="Noirot C."/>
            <person name="O'Bleness M."/>
            <person name="Paule C.R."/>
            <person name="Poulain J."/>
            <person name="Prion F."/>
            <person name="Qin B."/>
            <person name="Qu C."/>
            <person name="Retzel E.F."/>
            <person name="Riddle C."/>
            <person name="Sallet E."/>
            <person name="Samain S."/>
            <person name="Samson N."/>
            <person name="Sanders I."/>
            <person name="Saurat O."/>
            <person name="Scarpelli C."/>
            <person name="Schiex T."/>
            <person name="Segurens B."/>
            <person name="Severin A.J."/>
            <person name="Sherrier D.J."/>
            <person name="Shi R."/>
            <person name="Sims S."/>
            <person name="Singer S.R."/>
            <person name="Sinharoy S."/>
            <person name="Sterck L."/>
            <person name="Viollet A."/>
            <person name="Wang B.B."/>
            <person name="Wang K."/>
            <person name="Wang M."/>
            <person name="Wang X."/>
            <person name="Warfsmann J."/>
            <person name="Weissenbach J."/>
            <person name="White D.D."/>
            <person name="White J.D."/>
            <person name="Wiley G.B."/>
            <person name="Wincker P."/>
            <person name="Xing Y."/>
            <person name="Yang L."/>
            <person name="Yao Z."/>
            <person name="Ying F."/>
            <person name="Zhai J."/>
            <person name="Zhou L."/>
            <person name="Zuber A."/>
            <person name="Denarie J."/>
            <person name="Dixon R.A."/>
            <person name="May G.D."/>
            <person name="Schwartz D.C."/>
            <person name="Rogers J."/>
            <person name="Quetier F."/>
            <person name="Town C.D."/>
            <person name="Roe B.A."/>
        </authorList>
    </citation>
    <scope>NUCLEOTIDE SEQUENCE [LARGE SCALE GENOMIC DNA]</scope>
    <source>
        <strain evidence="9">A17</strain>
        <strain evidence="10 11">cv. Jemalong A17</strain>
    </source>
</reference>
<dbReference type="PROSITE" id="PS51450">
    <property type="entry name" value="LRR"/>
    <property type="match status" value="1"/>
</dbReference>
<dbReference type="FunFam" id="3.80.10.10:FF:000111">
    <property type="entry name" value="LRR receptor-like serine/threonine-protein kinase ERECTA"/>
    <property type="match status" value="1"/>
</dbReference>
<dbReference type="PaxDb" id="3880-AES97231"/>
<sequence length="423" mass="47889">MVSKILPNLRELRVSECDLLDINISPLFDSFCNTSSSLTILDISSNMLTSSTFKWLFNFTSNLKELYLSNNKFVLSSLSLMNFHSLLILDLSHNKLTPIEAQDNFIFNFTTKYQKLYLRNCSLSDRNIPLPSASNSKLLSDLVSLDISFNMLKSSVIFHWLFNFITNLHRLHLSNNLLQGHIPDNFGNTMNSLEYLNLSNNELQGEIPTSFENHLSDHIPKCLHNFSVMAAISMSMTMIDNVSHNYHNNITSSRYDYYISLMWKDVEDVFKNPELLLKSIDLSGNNLTREVPKEIGSLFGLVSLSLSRNNLSGEIMYDIGNLKSLEFLDLSRNRFCGEIPNSLAHIDSLSVMDLSHNNLIGEIPIGTQLQSFGAYSYEGNLDLCGKPPEKPAQKMMFHHAPYALGDTRATMDGTKDRDPARVS</sequence>
<comment type="subcellular location">
    <subcellularLocation>
        <location evidence="1">Membrane</location>
        <topology evidence="1">Single-pass membrane protein</topology>
    </subcellularLocation>
</comment>
<evidence type="ECO:0000256" key="8">
    <source>
        <dbReference type="ARBA" id="ARBA00023180"/>
    </source>
</evidence>
<evidence type="ECO:0000256" key="3">
    <source>
        <dbReference type="ARBA" id="ARBA00022614"/>
    </source>
</evidence>
<gene>
    <name evidence="10" type="primary">11435345</name>
    <name evidence="9" type="ordered locus">MTR_5g047340</name>
</gene>
<dbReference type="InterPro" id="IPR032675">
    <property type="entry name" value="LRR_dom_sf"/>
</dbReference>
<dbReference type="HOGENOM" id="CLU_000288_18_11_1"/>
<dbReference type="InterPro" id="IPR003591">
    <property type="entry name" value="Leu-rich_rpt_typical-subtyp"/>
</dbReference>
<evidence type="ECO:0000256" key="4">
    <source>
        <dbReference type="ARBA" id="ARBA00022692"/>
    </source>
</evidence>
<keyword evidence="6" id="KW-1133">Transmembrane helix</keyword>
<keyword evidence="5" id="KW-0677">Repeat</keyword>
<accession>A0A0C3XJP5</accession>
<dbReference type="InterPro" id="IPR001611">
    <property type="entry name" value="Leu-rich_rpt"/>
</dbReference>
<evidence type="ECO:0000256" key="7">
    <source>
        <dbReference type="ARBA" id="ARBA00023136"/>
    </source>
</evidence>